<feature type="region of interest" description="Disordered" evidence="1">
    <location>
        <begin position="81"/>
        <end position="108"/>
    </location>
</feature>
<dbReference type="HOGENOM" id="CLU_1503752_0_0_1"/>
<dbReference type="KEGG" id="mlr:MELLADRAFT_108163"/>
<name>F4RS64_MELLP</name>
<evidence type="ECO:0000313" key="2">
    <source>
        <dbReference type="EMBL" id="EGG04801.1"/>
    </source>
</evidence>
<feature type="compositionally biased region" description="Acidic residues" evidence="1">
    <location>
        <begin position="81"/>
        <end position="90"/>
    </location>
</feature>
<proteinExistence type="predicted"/>
<dbReference type="EMBL" id="GL883116">
    <property type="protein sequence ID" value="EGG04801.1"/>
    <property type="molecule type" value="Genomic_DNA"/>
</dbReference>
<feature type="compositionally biased region" description="Basic and acidic residues" evidence="1">
    <location>
        <begin position="32"/>
        <end position="41"/>
    </location>
</feature>
<dbReference type="InParanoid" id="F4RS64"/>
<gene>
    <name evidence="2" type="ORF">MELLADRAFT_108163</name>
</gene>
<feature type="region of interest" description="Disordered" evidence="1">
    <location>
        <begin position="1"/>
        <end position="69"/>
    </location>
</feature>
<sequence>MTSNNQPHPSEDSTPPIEHSSSPSPTPNNPDGNKDTPDRRPSPLSFLRSLKDGDPLGLYDNSDHSDNGIDLNSLRLAFEALEDEQEDDGSELGSTDNETVDNLHDEPGAWYPFKRKEVSVVAPLFHIEEKGLCLTYLIACGRTPHHWQSPKSSFAGQLPSNTSNYEDLRPQPSTLELIE</sequence>
<dbReference type="GeneID" id="18923395"/>
<feature type="compositionally biased region" description="Polar residues" evidence="1">
    <location>
        <begin position="149"/>
        <end position="165"/>
    </location>
</feature>
<organism evidence="3">
    <name type="scientific">Melampsora larici-populina (strain 98AG31 / pathotype 3-4-7)</name>
    <name type="common">Poplar leaf rust fungus</name>
    <dbReference type="NCBI Taxonomy" id="747676"/>
    <lineage>
        <taxon>Eukaryota</taxon>
        <taxon>Fungi</taxon>
        <taxon>Dikarya</taxon>
        <taxon>Basidiomycota</taxon>
        <taxon>Pucciniomycotina</taxon>
        <taxon>Pucciniomycetes</taxon>
        <taxon>Pucciniales</taxon>
        <taxon>Melampsoraceae</taxon>
        <taxon>Melampsora</taxon>
    </lineage>
</organism>
<dbReference type="VEuPathDB" id="FungiDB:MELLADRAFT_108163"/>
<dbReference type="AlphaFoldDB" id="F4RS64"/>
<keyword evidence="3" id="KW-1185">Reference proteome</keyword>
<accession>F4RS64</accession>
<evidence type="ECO:0000256" key="1">
    <source>
        <dbReference type="SAM" id="MobiDB-lite"/>
    </source>
</evidence>
<dbReference type="Proteomes" id="UP000001072">
    <property type="component" value="Unassembled WGS sequence"/>
</dbReference>
<protein>
    <submittedName>
        <fullName evidence="2">Uncharacterized protein</fullName>
    </submittedName>
</protein>
<feature type="region of interest" description="Disordered" evidence="1">
    <location>
        <begin position="149"/>
        <end position="179"/>
    </location>
</feature>
<dbReference type="RefSeq" id="XP_007411892.1">
    <property type="nucleotide sequence ID" value="XM_007411830.1"/>
</dbReference>
<evidence type="ECO:0000313" key="3">
    <source>
        <dbReference type="Proteomes" id="UP000001072"/>
    </source>
</evidence>
<reference evidence="3" key="1">
    <citation type="journal article" date="2011" name="Proc. Natl. Acad. Sci. U.S.A.">
        <title>Obligate biotrophy features unraveled by the genomic analysis of rust fungi.</title>
        <authorList>
            <person name="Duplessis S."/>
            <person name="Cuomo C.A."/>
            <person name="Lin Y.-C."/>
            <person name="Aerts A."/>
            <person name="Tisserant E."/>
            <person name="Veneault-Fourrey C."/>
            <person name="Joly D.L."/>
            <person name="Hacquard S."/>
            <person name="Amselem J."/>
            <person name="Cantarel B.L."/>
            <person name="Chiu R."/>
            <person name="Coutinho P.M."/>
            <person name="Feau N."/>
            <person name="Field M."/>
            <person name="Frey P."/>
            <person name="Gelhaye E."/>
            <person name="Goldberg J."/>
            <person name="Grabherr M.G."/>
            <person name="Kodira C.D."/>
            <person name="Kohler A."/>
            <person name="Kuees U."/>
            <person name="Lindquist E.A."/>
            <person name="Lucas S.M."/>
            <person name="Mago R."/>
            <person name="Mauceli E."/>
            <person name="Morin E."/>
            <person name="Murat C."/>
            <person name="Pangilinan J.L."/>
            <person name="Park R."/>
            <person name="Pearson M."/>
            <person name="Quesneville H."/>
            <person name="Rouhier N."/>
            <person name="Sakthikumar S."/>
            <person name="Salamov A.A."/>
            <person name="Schmutz J."/>
            <person name="Selles B."/>
            <person name="Shapiro H."/>
            <person name="Tanguay P."/>
            <person name="Tuskan G.A."/>
            <person name="Henrissat B."/>
            <person name="Van de Peer Y."/>
            <person name="Rouze P."/>
            <person name="Ellis J.G."/>
            <person name="Dodds P.N."/>
            <person name="Schein J.E."/>
            <person name="Zhong S."/>
            <person name="Hamelin R.C."/>
            <person name="Grigoriev I.V."/>
            <person name="Szabo L.J."/>
            <person name="Martin F."/>
        </authorList>
    </citation>
    <scope>NUCLEOTIDE SEQUENCE [LARGE SCALE GENOMIC DNA]</scope>
    <source>
        <strain evidence="3">98AG31 / pathotype 3-4-7</strain>
    </source>
</reference>